<dbReference type="SUPFAM" id="SSF53474">
    <property type="entry name" value="alpha/beta-Hydrolases"/>
    <property type="match status" value="1"/>
</dbReference>
<name>M0M7I2_9EURY</name>
<dbReference type="InterPro" id="IPR029058">
    <property type="entry name" value="AB_hydrolase_fold"/>
</dbReference>
<dbReference type="EMBL" id="AOMA01000063">
    <property type="protein sequence ID" value="EMA41671.1"/>
    <property type="molecule type" value="Genomic_DNA"/>
</dbReference>
<evidence type="ECO:0000313" key="2">
    <source>
        <dbReference type="EMBL" id="EMA41671.1"/>
    </source>
</evidence>
<dbReference type="STRING" id="1227454.C446_05130"/>
<dbReference type="PATRIC" id="fig|1227454.3.peg.1015"/>
<dbReference type="GO" id="GO:0016787">
    <property type="term" value="F:hydrolase activity"/>
    <property type="evidence" value="ECO:0007669"/>
    <property type="project" value="UniProtKB-KW"/>
</dbReference>
<proteinExistence type="predicted"/>
<protein>
    <submittedName>
        <fullName evidence="2">Hydrolase</fullName>
    </submittedName>
</protein>
<dbReference type="InterPro" id="IPR000073">
    <property type="entry name" value="AB_hydrolase_1"/>
</dbReference>
<dbReference type="OrthoDB" id="7531at2157"/>
<reference evidence="2 3" key="1">
    <citation type="journal article" date="2014" name="PLoS Genet.">
        <title>Phylogenetically driven sequencing of extremely halophilic archaea reveals strategies for static and dynamic osmo-response.</title>
        <authorList>
            <person name="Becker E.A."/>
            <person name="Seitzer P.M."/>
            <person name="Tritt A."/>
            <person name="Larsen D."/>
            <person name="Krusor M."/>
            <person name="Yao A.I."/>
            <person name="Wu D."/>
            <person name="Madern D."/>
            <person name="Eisen J.A."/>
            <person name="Darling A.E."/>
            <person name="Facciotti M.T."/>
        </authorList>
    </citation>
    <scope>NUCLEOTIDE SEQUENCE [LARGE SCALE GENOMIC DNA]</scope>
    <source>
        <strain evidence="2 3">JCM 10879</strain>
    </source>
</reference>
<dbReference type="PANTHER" id="PTHR43433:SF5">
    <property type="entry name" value="AB HYDROLASE-1 DOMAIN-CONTAINING PROTEIN"/>
    <property type="match status" value="1"/>
</dbReference>
<dbReference type="PANTHER" id="PTHR43433">
    <property type="entry name" value="HYDROLASE, ALPHA/BETA FOLD FAMILY PROTEIN"/>
    <property type="match status" value="1"/>
</dbReference>
<accession>M0M7I2</accession>
<evidence type="ECO:0000259" key="1">
    <source>
        <dbReference type="Pfam" id="PF12697"/>
    </source>
</evidence>
<keyword evidence="2" id="KW-0378">Hydrolase</keyword>
<dbReference type="AlphaFoldDB" id="M0M7I2"/>
<dbReference type="Gene3D" id="3.40.50.1820">
    <property type="entry name" value="alpha/beta hydrolase"/>
    <property type="match status" value="1"/>
</dbReference>
<feature type="domain" description="AB hydrolase-1" evidence="1">
    <location>
        <begin position="23"/>
        <end position="260"/>
    </location>
</feature>
<keyword evidence="3" id="KW-1185">Reference proteome</keyword>
<dbReference type="Pfam" id="PF12697">
    <property type="entry name" value="Abhydrolase_6"/>
    <property type="match status" value="1"/>
</dbReference>
<comment type="caution">
    <text evidence="2">The sequence shown here is derived from an EMBL/GenBank/DDBJ whole genome shotgun (WGS) entry which is preliminary data.</text>
</comment>
<sequence length="268" mass="29417">MQTTRSEDGTEIAYERRGEGHPLVLLHGGMAPPDYWEPVVPLLDEEFAAVVPQRPGFGTCLDAPTETSAGDVLEREVAVVQSLVDDLDGDKAPILFGHSYGALTAVEAARDATVDAVVAYEPAILPDEFRRQADLADRMAAHLDRGERREAVKRYVEQVLHPDGIDDAELAAWLNEWPVWPACVDLAEEVLRMNRAVERYRLPDHLAVEESVLVLTGTDGPDFLRESARAVHEALPHSRLVEFDGISHGGPSEAPETVVAEVDAFLRS</sequence>
<dbReference type="eggNOG" id="arCOG01648">
    <property type="taxonomic scope" value="Archaea"/>
</dbReference>
<evidence type="ECO:0000313" key="3">
    <source>
        <dbReference type="Proteomes" id="UP000011607"/>
    </source>
</evidence>
<organism evidence="2 3">
    <name type="scientific">Halobiforma nitratireducens JCM 10879</name>
    <dbReference type="NCBI Taxonomy" id="1227454"/>
    <lineage>
        <taxon>Archaea</taxon>
        <taxon>Methanobacteriati</taxon>
        <taxon>Methanobacteriota</taxon>
        <taxon>Stenosarchaea group</taxon>
        <taxon>Halobacteria</taxon>
        <taxon>Halobacteriales</taxon>
        <taxon>Natrialbaceae</taxon>
        <taxon>Halobiforma</taxon>
    </lineage>
</organism>
<gene>
    <name evidence="2" type="ORF">C446_05130</name>
</gene>
<dbReference type="Proteomes" id="UP000011607">
    <property type="component" value="Unassembled WGS sequence"/>
</dbReference>
<dbReference type="RefSeq" id="WP_006671983.1">
    <property type="nucleotide sequence ID" value="NZ_AOMA01000063.1"/>
</dbReference>
<dbReference type="InterPro" id="IPR050471">
    <property type="entry name" value="AB_hydrolase"/>
</dbReference>